<dbReference type="PANTHER" id="PTHR42879:SF6">
    <property type="entry name" value="NADPH-DEPENDENT REDUCTASE BACG"/>
    <property type="match status" value="1"/>
</dbReference>
<evidence type="ECO:0000256" key="1">
    <source>
        <dbReference type="ARBA" id="ARBA00006484"/>
    </source>
</evidence>
<sequence>MLIDLSGKKALVGGGSDGIGKGIALQLASAGAEVFVMARNEEKLKAVVAELDDAKGQQHGYVITDFNDLEKHKAVLKDFFGKHHIDVLLNNTNGPQPGNVLSKKETDYQVAFDLLFQNAVIASELALPHMRKQGFGRIINVSSLTVKEPQDNLVLSNSMRIALVSWSKSLSAAVAKDGITVNSIMTGYFDTERLHSLMEGQAKQQGIPLEDVKQQRLESIPSKRLGLPAEYGFLVTFLASDYASYLNGASIPLDGGLSKVVF</sequence>
<dbReference type="PANTHER" id="PTHR42879">
    <property type="entry name" value="3-OXOACYL-(ACYL-CARRIER-PROTEIN) REDUCTASE"/>
    <property type="match status" value="1"/>
</dbReference>
<dbReference type="InterPro" id="IPR002347">
    <property type="entry name" value="SDR_fam"/>
</dbReference>
<dbReference type="RefSeq" id="WP_134776609.1">
    <property type="nucleotide sequence ID" value="NZ_JAYLLN010000010.1"/>
</dbReference>
<dbReference type="Gene3D" id="3.40.50.720">
    <property type="entry name" value="NAD(P)-binding Rossmann-like Domain"/>
    <property type="match status" value="1"/>
</dbReference>
<dbReference type="InterPro" id="IPR036291">
    <property type="entry name" value="NAD(P)-bd_dom_sf"/>
</dbReference>
<comment type="similarity">
    <text evidence="1">Belongs to the short-chain dehydrogenases/reductases (SDR) family.</text>
</comment>
<keyword evidence="3" id="KW-1185">Reference proteome</keyword>
<dbReference type="PRINTS" id="PR00081">
    <property type="entry name" value="GDHRDH"/>
</dbReference>
<gene>
    <name evidence="2" type="ORF">VJ786_06130</name>
</gene>
<dbReference type="EMBL" id="JAYLLN010000010">
    <property type="protein sequence ID" value="MEI5984477.1"/>
    <property type="molecule type" value="Genomic_DNA"/>
</dbReference>
<organism evidence="2 3">
    <name type="scientific">Sphingobacterium tenebrionis</name>
    <dbReference type="NCBI Taxonomy" id="3111775"/>
    <lineage>
        <taxon>Bacteria</taxon>
        <taxon>Pseudomonadati</taxon>
        <taxon>Bacteroidota</taxon>
        <taxon>Sphingobacteriia</taxon>
        <taxon>Sphingobacteriales</taxon>
        <taxon>Sphingobacteriaceae</taxon>
        <taxon>Sphingobacterium</taxon>
    </lineage>
</organism>
<evidence type="ECO:0000313" key="2">
    <source>
        <dbReference type="EMBL" id="MEI5984477.1"/>
    </source>
</evidence>
<evidence type="ECO:0000313" key="3">
    <source>
        <dbReference type="Proteomes" id="UP001363035"/>
    </source>
</evidence>
<comment type="caution">
    <text evidence="2">The sequence shown here is derived from an EMBL/GenBank/DDBJ whole genome shotgun (WGS) entry which is preliminary data.</text>
</comment>
<reference evidence="2 3" key="1">
    <citation type="submission" date="2024-01" db="EMBL/GenBank/DDBJ databases">
        <title>Sphingobacterium tenebrionis sp. nov., a novel endophyte isolated from tenebrio molitor intestines.</title>
        <authorList>
            <person name="Zhang C."/>
        </authorList>
    </citation>
    <scope>NUCLEOTIDE SEQUENCE [LARGE SCALE GENOMIC DNA]</scope>
    <source>
        <strain evidence="2 3">PU5-4</strain>
    </source>
</reference>
<dbReference type="SUPFAM" id="SSF51735">
    <property type="entry name" value="NAD(P)-binding Rossmann-fold domains"/>
    <property type="match status" value="1"/>
</dbReference>
<dbReference type="InterPro" id="IPR050259">
    <property type="entry name" value="SDR"/>
</dbReference>
<dbReference type="Pfam" id="PF00106">
    <property type="entry name" value="adh_short"/>
    <property type="match status" value="1"/>
</dbReference>
<protein>
    <submittedName>
        <fullName evidence="2">SDR family NAD(P)-dependent oxidoreductase</fullName>
    </submittedName>
</protein>
<dbReference type="Proteomes" id="UP001363035">
    <property type="component" value="Unassembled WGS sequence"/>
</dbReference>
<accession>A0ABU8I4N1</accession>
<proteinExistence type="inferred from homology"/>
<name>A0ABU8I4N1_9SPHI</name>